<dbReference type="HOGENOM" id="CLU_2886124_0_0_1"/>
<dbReference type="AlphaFoldDB" id="A0A0C9XQ87"/>
<keyword evidence="2" id="KW-1185">Reference proteome</keyword>
<reference evidence="2" key="2">
    <citation type="submission" date="2015-01" db="EMBL/GenBank/DDBJ databases">
        <title>Evolutionary Origins and Diversification of the Mycorrhizal Mutualists.</title>
        <authorList>
            <consortium name="DOE Joint Genome Institute"/>
            <consortium name="Mycorrhizal Genomics Consortium"/>
            <person name="Kohler A."/>
            <person name="Kuo A."/>
            <person name="Nagy L.G."/>
            <person name="Floudas D."/>
            <person name="Copeland A."/>
            <person name="Barry K.W."/>
            <person name="Cichocki N."/>
            <person name="Veneault-Fourrey C."/>
            <person name="LaButti K."/>
            <person name="Lindquist E.A."/>
            <person name="Lipzen A."/>
            <person name="Lundell T."/>
            <person name="Morin E."/>
            <person name="Murat C."/>
            <person name="Riley R."/>
            <person name="Ohm R."/>
            <person name="Sun H."/>
            <person name="Tunlid A."/>
            <person name="Henrissat B."/>
            <person name="Grigoriev I.V."/>
            <person name="Hibbett D.S."/>
            <person name="Martin F."/>
        </authorList>
    </citation>
    <scope>NUCLEOTIDE SEQUENCE [LARGE SCALE GENOMIC DNA]</scope>
    <source>
        <strain evidence="2">LaAM-08-1</strain>
    </source>
</reference>
<gene>
    <name evidence="1" type="ORF">K443DRAFT_157758</name>
</gene>
<reference evidence="1 2" key="1">
    <citation type="submission" date="2014-04" db="EMBL/GenBank/DDBJ databases">
        <authorList>
            <consortium name="DOE Joint Genome Institute"/>
            <person name="Kuo A."/>
            <person name="Kohler A."/>
            <person name="Nagy L.G."/>
            <person name="Floudas D."/>
            <person name="Copeland A."/>
            <person name="Barry K.W."/>
            <person name="Cichocki N."/>
            <person name="Veneault-Fourrey C."/>
            <person name="LaButti K."/>
            <person name="Lindquist E.A."/>
            <person name="Lipzen A."/>
            <person name="Lundell T."/>
            <person name="Morin E."/>
            <person name="Murat C."/>
            <person name="Sun H."/>
            <person name="Tunlid A."/>
            <person name="Henrissat B."/>
            <person name="Grigoriev I.V."/>
            <person name="Hibbett D.S."/>
            <person name="Martin F."/>
            <person name="Nordberg H.P."/>
            <person name="Cantor M.N."/>
            <person name="Hua S.X."/>
        </authorList>
    </citation>
    <scope>NUCLEOTIDE SEQUENCE [LARGE SCALE GENOMIC DNA]</scope>
    <source>
        <strain evidence="1 2">LaAM-08-1</strain>
    </source>
</reference>
<organism evidence="1 2">
    <name type="scientific">Laccaria amethystina LaAM-08-1</name>
    <dbReference type="NCBI Taxonomy" id="1095629"/>
    <lineage>
        <taxon>Eukaryota</taxon>
        <taxon>Fungi</taxon>
        <taxon>Dikarya</taxon>
        <taxon>Basidiomycota</taxon>
        <taxon>Agaricomycotina</taxon>
        <taxon>Agaricomycetes</taxon>
        <taxon>Agaricomycetidae</taxon>
        <taxon>Agaricales</taxon>
        <taxon>Agaricineae</taxon>
        <taxon>Hydnangiaceae</taxon>
        <taxon>Laccaria</taxon>
    </lineage>
</organism>
<evidence type="ECO:0000313" key="1">
    <source>
        <dbReference type="EMBL" id="KIJ99821.1"/>
    </source>
</evidence>
<name>A0A0C9XQ87_9AGAR</name>
<sequence length="63" mass="7595">MRTRRRRCSKHDVHETHGGAEELQYSLQLRLTLDFRRPRRFHHDHHLLTIPLSGRDATLLSRI</sequence>
<accession>A0A0C9XQ87</accession>
<evidence type="ECO:0000313" key="2">
    <source>
        <dbReference type="Proteomes" id="UP000054477"/>
    </source>
</evidence>
<proteinExistence type="predicted"/>
<protein>
    <submittedName>
        <fullName evidence="1">Uncharacterized protein</fullName>
    </submittedName>
</protein>
<dbReference type="Proteomes" id="UP000054477">
    <property type="component" value="Unassembled WGS sequence"/>
</dbReference>
<dbReference type="EMBL" id="KN838638">
    <property type="protein sequence ID" value="KIJ99821.1"/>
    <property type="molecule type" value="Genomic_DNA"/>
</dbReference>